<gene>
    <name evidence="8" type="ORF">DNG_06997</name>
</gene>
<keyword evidence="9" id="KW-1185">Reference proteome</keyword>
<dbReference type="InterPro" id="IPR001138">
    <property type="entry name" value="Zn2Cys6_DnaBD"/>
</dbReference>
<dbReference type="AlphaFoldDB" id="A0AAE8N2L8"/>
<evidence type="ECO:0000259" key="7">
    <source>
        <dbReference type="PROSITE" id="PS50048"/>
    </source>
</evidence>
<feature type="region of interest" description="Disordered" evidence="6">
    <location>
        <begin position="50"/>
        <end position="95"/>
    </location>
</feature>
<evidence type="ECO:0000256" key="1">
    <source>
        <dbReference type="ARBA" id="ARBA00022723"/>
    </source>
</evidence>
<keyword evidence="5" id="KW-0539">Nucleus</keyword>
<evidence type="ECO:0000256" key="6">
    <source>
        <dbReference type="SAM" id="MobiDB-lite"/>
    </source>
</evidence>
<dbReference type="CDD" id="cd00067">
    <property type="entry name" value="GAL4"/>
    <property type="match status" value="1"/>
</dbReference>
<dbReference type="Proteomes" id="UP001187682">
    <property type="component" value="Unassembled WGS sequence"/>
</dbReference>
<proteinExistence type="predicted"/>
<feature type="region of interest" description="Disordered" evidence="6">
    <location>
        <begin position="139"/>
        <end position="162"/>
    </location>
</feature>
<feature type="compositionally biased region" description="Low complexity" evidence="6">
    <location>
        <begin position="142"/>
        <end position="159"/>
    </location>
</feature>
<dbReference type="GO" id="GO:0008270">
    <property type="term" value="F:zinc ion binding"/>
    <property type="evidence" value="ECO:0007669"/>
    <property type="project" value="InterPro"/>
</dbReference>
<dbReference type="SMART" id="SM00066">
    <property type="entry name" value="GAL4"/>
    <property type="match status" value="1"/>
</dbReference>
<dbReference type="Pfam" id="PF00172">
    <property type="entry name" value="Zn_clus"/>
    <property type="match status" value="1"/>
</dbReference>
<dbReference type="PANTHER" id="PTHR47660">
    <property type="entry name" value="TRANSCRIPTION FACTOR WITH C2H2 AND ZN(2)-CYS(6) DNA BINDING DOMAIN (EUROFUNG)-RELATED-RELATED"/>
    <property type="match status" value="1"/>
</dbReference>
<dbReference type="GO" id="GO:0000981">
    <property type="term" value="F:DNA-binding transcription factor activity, RNA polymerase II-specific"/>
    <property type="evidence" value="ECO:0007669"/>
    <property type="project" value="InterPro"/>
</dbReference>
<feature type="domain" description="Zn(2)-C6 fungal-type" evidence="7">
    <location>
        <begin position="17"/>
        <end position="47"/>
    </location>
</feature>
<dbReference type="EMBL" id="ONZQ02000010">
    <property type="protein sequence ID" value="SPO04314.1"/>
    <property type="molecule type" value="Genomic_DNA"/>
</dbReference>
<protein>
    <recommendedName>
        <fullName evidence="7">Zn(2)-C6 fungal-type domain-containing protein</fullName>
    </recommendedName>
</protein>
<feature type="compositionally biased region" description="Low complexity" evidence="6">
    <location>
        <begin position="63"/>
        <end position="92"/>
    </location>
</feature>
<evidence type="ECO:0000256" key="3">
    <source>
        <dbReference type="ARBA" id="ARBA00023015"/>
    </source>
</evidence>
<sequence>MSLTTFERANPPPRRRSCVACTKAKRRCDFAYPSCLRCAGRGIECSYPHPHPHSHSRPHLQQRSRAPAAQRPATTSLPAPSPSLPVTSAPLPESALSMPPKTLDFSMEALMDGFWDTDACAVDPLPLHIPDLDAPALTANMSPGAGSSGSSGTPGSTSSFDINGLLRSAKEKQLVPVVGIQTCSSMDEALANFPQFVAERLSYLFDYLPKTPRVLVDTLGTPWCHPIVFRETTPKVFDELLSSCALFSAMTPSNKPIIMRIISSRLRDLINSPAPATPHAALARTHALCMYHIMALLDGDIESRASAEVTLPTLKTAASDLASHLGAQEDTIYPTELPLFPLTDTESFWKRWVLEESIRRTILSTLQFVACYQLIRSRSPLDCADTGLAQSWTLSAPLWGAGNAVDFAVAWGTKNRWLVTYHNNAQVWECAEADDVCQFGRLLMTCCLGYQQTRGWFAMKGKAF</sequence>
<feature type="compositionally biased region" description="Basic residues" evidence="6">
    <location>
        <begin position="50"/>
        <end position="62"/>
    </location>
</feature>
<keyword evidence="4" id="KW-0804">Transcription</keyword>
<dbReference type="Gene3D" id="4.10.240.10">
    <property type="entry name" value="Zn(2)-C6 fungal-type DNA-binding domain"/>
    <property type="match status" value="1"/>
</dbReference>
<evidence type="ECO:0000313" key="8">
    <source>
        <dbReference type="EMBL" id="SPO04314.1"/>
    </source>
</evidence>
<keyword evidence="3" id="KW-0805">Transcription regulation</keyword>
<evidence type="ECO:0000256" key="4">
    <source>
        <dbReference type="ARBA" id="ARBA00023163"/>
    </source>
</evidence>
<name>A0AAE8N2L8_9PEZI</name>
<comment type="caution">
    <text evidence="8">The sequence shown here is derived from an EMBL/GenBank/DDBJ whole genome shotgun (WGS) entry which is preliminary data.</text>
</comment>
<dbReference type="InterPro" id="IPR036864">
    <property type="entry name" value="Zn2-C6_fun-type_DNA-bd_sf"/>
</dbReference>
<keyword evidence="2" id="KW-0862">Zinc</keyword>
<evidence type="ECO:0000256" key="5">
    <source>
        <dbReference type="ARBA" id="ARBA00023242"/>
    </source>
</evidence>
<keyword evidence="1" id="KW-0479">Metal-binding</keyword>
<dbReference type="PROSITE" id="PS00463">
    <property type="entry name" value="ZN2_CY6_FUNGAL_1"/>
    <property type="match status" value="1"/>
</dbReference>
<dbReference type="PROSITE" id="PS50048">
    <property type="entry name" value="ZN2_CY6_FUNGAL_2"/>
    <property type="match status" value="1"/>
</dbReference>
<evidence type="ECO:0000313" key="9">
    <source>
        <dbReference type="Proteomes" id="UP001187682"/>
    </source>
</evidence>
<reference evidence="8" key="1">
    <citation type="submission" date="2018-03" db="EMBL/GenBank/DDBJ databases">
        <authorList>
            <person name="Guldener U."/>
        </authorList>
    </citation>
    <scope>NUCLEOTIDE SEQUENCE</scope>
</reference>
<accession>A0AAE8N2L8</accession>
<dbReference type="SUPFAM" id="SSF57701">
    <property type="entry name" value="Zn2/Cys6 DNA-binding domain"/>
    <property type="match status" value="1"/>
</dbReference>
<evidence type="ECO:0000256" key="2">
    <source>
        <dbReference type="ARBA" id="ARBA00022833"/>
    </source>
</evidence>
<organism evidence="8 9">
    <name type="scientific">Cephalotrichum gorgonifer</name>
    <dbReference type="NCBI Taxonomy" id="2041049"/>
    <lineage>
        <taxon>Eukaryota</taxon>
        <taxon>Fungi</taxon>
        <taxon>Dikarya</taxon>
        <taxon>Ascomycota</taxon>
        <taxon>Pezizomycotina</taxon>
        <taxon>Sordariomycetes</taxon>
        <taxon>Hypocreomycetidae</taxon>
        <taxon>Microascales</taxon>
        <taxon>Microascaceae</taxon>
        <taxon>Cephalotrichum</taxon>
    </lineage>
</organism>